<dbReference type="InterPro" id="IPR031167">
    <property type="entry name" value="G_OBG"/>
</dbReference>
<dbReference type="GO" id="GO:0005730">
    <property type="term" value="C:nucleolus"/>
    <property type="evidence" value="ECO:0007669"/>
    <property type="project" value="UniProtKB-SubCell"/>
</dbReference>
<dbReference type="SUPFAM" id="SSF52540">
    <property type="entry name" value="P-loop containing nucleoside triphosphate hydrolases"/>
    <property type="match status" value="1"/>
</dbReference>
<evidence type="ECO:0000256" key="3">
    <source>
        <dbReference type="ARBA" id="ARBA00022741"/>
    </source>
</evidence>
<keyword evidence="2 6" id="KW-0690">Ribosome biogenesis</keyword>
<dbReference type="Pfam" id="PF08155">
    <property type="entry name" value="NOGCT"/>
    <property type="match status" value="1"/>
</dbReference>
<reference evidence="10" key="1">
    <citation type="submission" date="2021-12" db="EMBL/GenBank/DDBJ databases">
        <authorList>
            <person name="King R."/>
        </authorList>
    </citation>
    <scope>NUCLEOTIDE SEQUENCE</scope>
</reference>
<dbReference type="InterPro" id="IPR010674">
    <property type="entry name" value="NOG1_Rossman_fold_dom"/>
</dbReference>
<dbReference type="Pfam" id="PF06858">
    <property type="entry name" value="NOG1"/>
    <property type="match status" value="1"/>
</dbReference>
<dbReference type="PIRSF" id="PIRSF038919">
    <property type="entry name" value="NOG1"/>
    <property type="match status" value="1"/>
</dbReference>
<dbReference type="PRINTS" id="PR00326">
    <property type="entry name" value="GTP1OBG"/>
</dbReference>
<comment type="similarity">
    <text evidence="6">Belongs to the TRAFAC class OBG-HflX-like GTPase superfamily. OBG GTPase family. NOG subfamily.</text>
</comment>
<dbReference type="CDD" id="cd01897">
    <property type="entry name" value="NOG"/>
    <property type="match status" value="1"/>
</dbReference>
<protein>
    <recommendedName>
        <fullName evidence="6">Nucleolar GTP-binding protein 1</fullName>
    </recommendedName>
</protein>
<name>A0A9P0B0Y2_BRAAE</name>
<dbReference type="Proteomes" id="UP001154078">
    <property type="component" value="Chromosome 2"/>
</dbReference>
<evidence type="ECO:0000256" key="2">
    <source>
        <dbReference type="ARBA" id="ARBA00022517"/>
    </source>
</evidence>
<dbReference type="AlphaFoldDB" id="A0A9P0B0Y2"/>
<dbReference type="InterPro" id="IPR005225">
    <property type="entry name" value="Small_GTP-bd"/>
</dbReference>
<keyword evidence="3" id="KW-0547">Nucleotide-binding</keyword>
<proteinExistence type="inferred from homology"/>
<dbReference type="FunFam" id="1.20.120.1190:FF:000001">
    <property type="entry name" value="Nucleolar GTP-binding protein 1"/>
    <property type="match status" value="1"/>
</dbReference>
<dbReference type="GO" id="GO:0005525">
    <property type="term" value="F:GTP binding"/>
    <property type="evidence" value="ECO:0007669"/>
    <property type="project" value="UniProtKB-KW"/>
</dbReference>
<gene>
    <name evidence="10" type="ORF">MELIAE_LOCUS4267</name>
</gene>
<sequence length="649" mass="74856">MSLYNFKKIAVVPTAKDFIDIIFSKTQRKTPTVVHKQYKITRIRSFYTRKVKFSQQSFHDRLTQILTEFPKLDDVHPFYADLMNVLYDKDHYKLALGQINTARHLIDNVAKDYVRLMKYGDSLYRCKQLKRAALGRMATIMKRQGSNLTYLEQVRQHLARLPSIDPYTRTIIICGFPNVGKSSFINKITRADVEVQPYAFTTKSLYVGHTDYKYLRWQVIDTPGILDHSLEERNVIEMQAVTALAHLRACILYFMDLSEQCGHTLDDQVKLFESIKPLFANKPLIVVANKTDIVKLDELPKDRRAVLKEIEEDSELTVLEMSTVTDLGVMEVKTEACEKLLSYRVDQKMRTKKVDGVLNRLHVALPKARDSKVRAPCIPEAVLAKKIQTAEKKKRKLERDIEIEEGDDYVLDLNKEYKEIPEEERYDIIPEIWEGHNVADYIDPDIFNKLEELEREEEIRDETGMYVVPKIELDDTIKEIKKLALQIRHKKAIIKDEARINKQSRKPVMPRTAGAKVRDRSVSKLREDMENLGVDMSNTEEAHFTKTKPRARSVGPPVKKMRMEVSSSGSTTVTKKTPNKNRSLSRTPRNELGVKDAIMKKKLAKIAHRAIAKKVGRMGLKGEADRFIGTKMPRHLFAGKRGVGKTDRR</sequence>
<dbReference type="Gene3D" id="3.40.50.300">
    <property type="entry name" value="P-loop containing nucleotide triphosphate hydrolases"/>
    <property type="match status" value="1"/>
</dbReference>
<dbReference type="InterPro" id="IPR012973">
    <property type="entry name" value="NOG_C"/>
</dbReference>
<dbReference type="PROSITE" id="PS51710">
    <property type="entry name" value="G_OBG"/>
    <property type="match status" value="1"/>
</dbReference>
<comment type="subcellular location">
    <subcellularLocation>
        <location evidence="1 6">Nucleus</location>
        <location evidence="1 6">Nucleolus</location>
    </subcellularLocation>
</comment>
<feature type="compositionally biased region" description="Low complexity" evidence="8">
    <location>
        <begin position="565"/>
        <end position="576"/>
    </location>
</feature>
<evidence type="ECO:0000256" key="8">
    <source>
        <dbReference type="SAM" id="MobiDB-lite"/>
    </source>
</evidence>
<evidence type="ECO:0000256" key="5">
    <source>
        <dbReference type="ARBA" id="ARBA00023242"/>
    </source>
</evidence>
<comment type="function">
    <text evidence="6">Involved in the biogenesis of the 60S ribosomal subunit.</text>
</comment>
<organism evidence="10 11">
    <name type="scientific">Brassicogethes aeneus</name>
    <name type="common">Rape pollen beetle</name>
    <name type="synonym">Meligethes aeneus</name>
    <dbReference type="NCBI Taxonomy" id="1431903"/>
    <lineage>
        <taxon>Eukaryota</taxon>
        <taxon>Metazoa</taxon>
        <taxon>Ecdysozoa</taxon>
        <taxon>Arthropoda</taxon>
        <taxon>Hexapoda</taxon>
        <taxon>Insecta</taxon>
        <taxon>Pterygota</taxon>
        <taxon>Neoptera</taxon>
        <taxon>Endopterygota</taxon>
        <taxon>Coleoptera</taxon>
        <taxon>Polyphaga</taxon>
        <taxon>Cucujiformia</taxon>
        <taxon>Nitidulidae</taxon>
        <taxon>Meligethinae</taxon>
        <taxon>Brassicogethes</taxon>
    </lineage>
</organism>
<keyword evidence="11" id="KW-1185">Reference proteome</keyword>
<keyword evidence="7" id="KW-0175">Coiled coil</keyword>
<evidence type="ECO:0000313" key="10">
    <source>
        <dbReference type="EMBL" id="CAH0551715.1"/>
    </source>
</evidence>
<evidence type="ECO:0000256" key="7">
    <source>
        <dbReference type="SAM" id="Coils"/>
    </source>
</evidence>
<evidence type="ECO:0000313" key="11">
    <source>
        <dbReference type="Proteomes" id="UP001154078"/>
    </source>
</evidence>
<evidence type="ECO:0000256" key="4">
    <source>
        <dbReference type="ARBA" id="ARBA00023134"/>
    </source>
</evidence>
<accession>A0A9P0B0Y2</accession>
<feature type="coiled-coil region" evidence="7">
    <location>
        <begin position="380"/>
        <end position="407"/>
    </location>
</feature>
<evidence type="ECO:0000256" key="1">
    <source>
        <dbReference type="ARBA" id="ARBA00004604"/>
    </source>
</evidence>
<dbReference type="FunFam" id="3.40.50.300:FF:000496">
    <property type="entry name" value="Nucleolar GTP-binding protein 1"/>
    <property type="match status" value="1"/>
</dbReference>
<dbReference type="InterPro" id="IPR027417">
    <property type="entry name" value="P-loop_NTPase"/>
</dbReference>
<dbReference type="OrthoDB" id="415015at2759"/>
<dbReference type="InterPro" id="IPR024926">
    <property type="entry name" value="NOG1"/>
</dbReference>
<feature type="domain" description="OBG-type G" evidence="9">
    <location>
        <begin position="169"/>
        <end position="341"/>
    </location>
</feature>
<evidence type="ECO:0000259" key="9">
    <source>
        <dbReference type="PROSITE" id="PS51710"/>
    </source>
</evidence>
<dbReference type="GO" id="GO:0042254">
    <property type="term" value="P:ribosome biogenesis"/>
    <property type="evidence" value="ECO:0007669"/>
    <property type="project" value="UniProtKB-KW"/>
</dbReference>
<dbReference type="PANTHER" id="PTHR45759">
    <property type="entry name" value="NUCLEOLAR GTP-BINDING PROTEIN 1"/>
    <property type="match status" value="1"/>
</dbReference>
<dbReference type="Pfam" id="PF17835">
    <property type="entry name" value="NOG1_N"/>
    <property type="match status" value="1"/>
</dbReference>
<keyword evidence="4" id="KW-0342">GTP-binding</keyword>
<evidence type="ECO:0000256" key="6">
    <source>
        <dbReference type="PIRNR" id="PIRNR038919"/>
    </source>
</evidence>
<dbReference type="EMBL" id="OV121133">
    <property type="protein sequence ID" value="CAH0551715.1"/>
    <property type="molecule type" value="Genomic_DNA"/>
</dbReference>
<dbReference type="Gene3D" id="1.20.120.1190">
    <property type="match status" value="1"/>
</dbReference>
<dbReference type="NCBIfam" id="TIGR00231">
    <property type="entry name" value="small_GTP"/>
    <property type="match status" value="1"/>
</dbReference>
<dbReference type="InterPro" id="IPR006073">
    <property type="entry name" value="GTP-bd"/>
</dbReference>
<feature type="region of interest" description="Disordered" evidence="8">
    <location>
        <begin position="562"/>
        <end position="593"/>
    </location>
</feature>
<keyword evidence="5 6" id="KW-0539">Nucleus</keyword>
<dbReference type="InterPro" id="IPR041623">
    <property type="entry name" value="NOG1_N"/>
</dbReference>